<keyword evidence="1" id="KW-0472">Membrane</keyword>
<keyword evidence="3" id="KW-1185">Reference proteome</keyword>
<comment type="caution">
    <text evidence="2">The sequence shown here is derived from an EMBL/GenBank/DDBJ whole genome shotgun (WGS) entry which is preliminary data.</text>
</comment>
<keyword evidence="1" id="KW-1133">Transmembrane helix</keyword>
<proteinExistence type="predicted"/>
<reference evidence="2" key="1">
    <citation type="submission" date="2021-01" db="EMBL/GenBank/DDBJ databases">
        <authorList>
            <person name="Li R."/>
            <person name="Bekaert M."/>
        </authorList>
    </citation>
    <scope>NUCLEOTIDE SEQUENCE</scope>
    <source>
        <strain evidence="2">Farmed</strain>
    </source>
</reference>
<dbReference type="EMBL" id="CAHIKZ030004605">
    <property type="protein sequence ID" value="CAE1312827.1"/>
    <property type="molecule type" value="Genomic_DNA"/>
</dbReference>
<evidence type="ECO:0000313" key="2">
    <source>
        <dbReference type="EMBL" id="CAE1312827.1"/>
    </source>
</evidence>
<evidence type="ECO:0000313" key="3">
    <source>
        <dbReference type="Proteomes" id="UP000597762"/>
    </source>
</evidence>
<feature type="transmembrane region" description="Helical" evidence="1">
    <location>
        <begin position="164"/>
        <end position="189"/>
    </location>
</feature>
<evidence type="ECO:0000256" key="1">
    <source>
        <dbReference type="SAM" id="Phobius"/>
    </source>
</evidence>
<keyword evidence="1" id="KW-0812">Transmembrane</keyword>
<organism evidence="2 3">
    <name type="scientific">Acanthosepion pharaonis</name>
    <name type="common">Pharaoh cuttlefish</name>
    <name type="synonym">Sepia pharaonis</name>
    <dbReference type="NCBI Taxonomy" id="158019"/>
    <lineage>
        <taxon>Eukaryota</taxon>
        <taxon>Metazoa</taxon>
        <taxon>Spiralia</taxon>
        <taxon>Lophotrochozoa</taxon>
        <taxon>Mollusca</taxon>
        <taxon>Cephalopoda</taxon>
        <taxon>Coleoidea</taxon>
        <taxon>Decapodiformes</taxon>
        <taxon>Sepiida</taxon>
        <taxon>Sepiina</taxon>
        <taxon>Sepiidae</taxon>
        <taxon>Acanthosepion</taxon>
    </lineage>
</organism>
<gene>
    <name evidence="2" type="ORF">SPHA_64018</name>
</gene>
<dbReference type="AlphaFoldDB" id="A0A812E1S6"/>
<dbReference type="Proteomes" id="UP000597762">
    <property type="component" value="Unassembled WGS sequence"/>
</dbReference>
<accession>A0A812E1S6</accession>
<sequence>MVIRLCVIRPLSVLIPPLTLSTNQPFFLSFFLSPRKVTIDFPSRYSSLIVHGSSYNSRLFAHPDVCRIDRLPASKIAAMLSLPKILACNGDTYCFSSLLKDASNNDDNDSFLNICLFLPTKAFPIFTSVSSSFSPIYISFSSFAPEFSSLPPNQTFPLRSIRSFLYLSFSSILSFLSPIIFPVSLYYLLILSSMHAQHYIQQLRK</sequence>
<protein>
    <submittedName>
        <fullName evidence="2">Uncharacterized protein</fullName>
    </submittedName>
</protein>
<name>A0A812E1S6_ACAPH</name>